<evidence type="ECO:0000256" key="2">
    <source>
        <dbReference type="ARBA" id="ARBA00012483"/>
    </source>
</evidence>
<evidence type="ECO:0000256" key="6">
    <source>
        <dbReference type="ARBA" id="ARBA00022786"/>
    </source>
</evidence>
<dbReference type="PANTHER" id="PTHR15710">
    <property type="entry name" value="E3 UBIQUITIN-PROTEIN LIGASE PRAJA"/>
    <property type="match status" value="1"/>
</dbReference>
<keyword evidence="3" id="KW-0808">Transferase</keyword>
<proteinExistence type="predicted"/>
<name>A0A1J3CKN9_NOCCA</name>
<dbReference type="AlphaFoldDB" id="A0A1J3CKN9"/>
<feature type="domain" description="RING-type" evidence="9">
    <location>
        <begin position="304"/>
        <end position="345"/>
    </location>
</feature>
<dbReference type="SMART" id="SM00184">
    <property type="entry name" value="RING"/>
    <property type="match status" value="1"/>
</dbReference>
<keyword evidence="7" id="KW-0862">Zinc</keyword>
<dbReference type="PANTHER" id="PTHR15710:SF18">
    <property type="entry name" value="RING-TYPE E3 UBIQUITIN TRANSFERASE"/>
    <property type="match status" value="1"/>
</dbReference>
<keyword evidence="5 8" id="KW-0863">Zinc-finger</keyword>
<accession>A0A1J3CKN9</accession>
<evidence type="ECO:0000256" key="3">
    <source>
        <dbReference type="ARBA" id="ARBA00022679"/>
    </source>
</evidence>
<dbReference type="InterPro" id="IPR001841">
    <property type="entry name" value="Znf_RING"/>
</dbReference>
<evidence type="ECO:0000259" key="9">
    <source>
        <dbReference type="PROSITE" id="PS50089"/>
    </source>
</evidence>
<dbReference type="Pfam" id="PF13639">
    <property type="entry name" value="zf-RING_2"/>
    <property type="match status" value="1"/>
</dbReference>
<organism evidence="10">
    <name type="scientific">Noccaea caerulescens</name>
    <name type="common">Alpine penny-cress</name>
    <name type="synonym">Thlaspi caerulescens</name>
    <dbReference type="NCBI Taxonomy" id="107243"/>
    <lineage>
        <taxon>Eukaryota</taxon>
        <taxon>Viridiplantae</taxon>
        <taxon>Streptophyta</taxon>
        <taxon>Embryophyta</taxon>
        <taxon>Tracheophyta</taxon>
        <taxon>Spermatophyta</taxon>
        <taxon>Magnoliopsida</taxon>
        <taxon>eudicotyledons</taxon>
        <taxon>Gunneridae</taxon>
        <taxon>Pentapetalae</taxon>
        <taxon>rosids</taxon>
        <taxon>malvids</taxon>
        <taxon>Brassicales</taxon>
        <taxon>Brassicaceae</taxon>
        <taxon>Coluteocarpeae</taxon>
        <taxon>Noccaea</taxon>
    </lineage>
</organism>
<dbReference type="EC" id="2.3.2.27" evidence="2"/>
<evidence type="ECO:0000313" key="10">
    <source>
        <dbReference type="EMBL" id="JAU08354.1"/>
    </source>
</evidence>
<dbReference type="GO" id="GO:0016567">
    <property type="term" value="P:protein ubiquitination"/>
    <property type="evidence" value="ECO:0007669"/>
    <property type="project" value="TreeGrafter"/>
</dbReference>
<evidence type="ECO:0000256" key="8">
    <source>
        <dbReference type="PROSITE-ProRule" id="PRU00175"/>
    </source>
</evidence>
<dbReference type="PROSITE" id="PS50089">
    <property type="entry name" value="ZF_RING_2"/>
    <property type="match status" value="1"/>
</dbReference>
<sequence length="378" mass="41988">MASAKIFGCAIHVEAEDEDGGGSSIAGEVSRSGIQPDYEAMNLSVCLPPISQRENTPYFRFLESNSDSGSDCMDSEPDPRKRFIDFFDRESHDIETAEEFYIIPTRRVSAWGDFDVLGYHETEEDTELGLRIGSGAGQLRGDSGGVVTGNMETDSGRVEGGTGLTPVVDDFFGEEGMAGAEVVVWEDFQNGFMQNGFEEPLQVSMDDDEDWQIFLAESNLVIFEEAEDIMVDPSAHMDVDFGIMLDSMYEFGENQVDFDAVVSRMLDNDEYGVVGSPPASKSAVERLAVVKITSEELSKGNMVCAICKDEIVAEERIKTLPCRHYYHGECIVPWLGMRNTCPVCRYELPTDDVDYERFRISQRRRGGSSGLARDLMSE</sequence>
<evidence type="ECO:0000256" key="5">
    <source>
        <dbReference type="ARBA" id="ARBA00022771"/>
    </source>
</evidence>
<dbReference type="GO" id="GO:0008270">
    <property type="term" value="F:zinc ion binding"/>
    <property type="evidence" value="ECO:0007669"/>
    <property type="project" value="UniProtKB-KW"/>
</dbReference>
<evidence type="ECO:0000256" key="4">
    <source>
        <dbReference type="ARBA" id="ARBA00022723"/>
    </source>
</evidence>
<gene>
    <name evidence="10" type="ORF">GA_TR2711_c0_g1_i1_g.8682</name>
</gene>
<dbReference type="GO" id="GO:0061630">
    <property type="term" value="F:ubiquitin protein ligase activity"/>
    <property type="evidence" value="ECO:0007669"/>
    <property type="project" value="UniProtKB-EC"/>
</dbReference>
<comment type="catalytic activity">
    <reaction evidence="1">
        <text>S-ubiquitinyl-[E2 ubiquitin-conjugating enzyme]-L-cysteine + [acceptor protein]-L-lysine = [E2 ubiquitin-conjugating enzyme]-L-cysteine + N(6)-ubiquitinyl-[acceptor protein]-L-lysine.</text>
        <dbReference type="EC" id="2.3.2.27"/>
    </reaction>
</comment>
<dbReference type="CDD" id="cd16454">
    <property type="entry name" value="RING-H2_PA-TM-RING"/>
    <property type="match status" value="1"/>
</dbReference>
<dbReference type="EMBL" id="GEVI01023966">
    <property type="protein sequence ID" value="JAU08354.1"/>
    <property type="molecule type" value="Transcribed_RNA"/>
</dbReference>
<dbReference type="GO" id="GO:0005737">
    <property type="term" value="C:cytoplasm"/>
    <property type="evidence" value="ECO:0007669"/>
    <property type="project" value="TreeGrafter"/>
</dbReference>
<dbReference type="FunFam" id="3.30.40.10:FF:000022">
    <property type="entry name" value="E3 ubiquitin-protein ligase RING1-like"/>
    <property type="match status" value="1"/>
</dbReference>
<dbReference type="Gene3D" id="3.30.40.10">
    <property type="entry name" value="Zinc/RING finger domain, C3HC4 (zinc finger)"/>
    <property type="match status" value="1"/>
</dbReference>
<keyword evidence="6" id="KW-0833">Ubl conjugation pathway</keyword>
<evidence type="ECO:0000256" key="1">
    <source>
        <dbReference type="ARBA" id="ARBA00000900"/>
    </source>
</evidence>
<keyword evidence="4" id="KW-0479">Metal-binding</keyword>
<protein>
    <recommendedName>
        <fullName evidence="2">RING-type E3 ubiquitin transferase</fullName>
        <ecNumber evidence="2">2.3.2.27</ecNumber>
    </recommendedName>
</protein>
<dbReference type="InterPro" id="IPR013083">
    <property type="entry name" value="Znf_RING/FYVE/PHD"/>
</dbReference>
<reference evidence="10" key="1">
    <citation type="submission" date="2016-07" db="EMBL/GenBank/DDBJ databases">
        <title>De novo transcriptome assembly of four accessions of the metal hyperaccumulator plant Noccaea caerulescens.</title>
        <authorList>
            <person name="Blande D."/>
            <person name="Halimaa P."/>
            <person name="Tervahauta A.I."/>
            <person name="Aarts M.G."/>
            <person name="Karenlampi S.O."/>
        </authorList>
    </citation>
    <scope>NUCLEOTIDE SEQUENCE</scope>
</reference>
<dbReference type="SUPFAM" id="SSF57850">
    <property type="entry name" value="RING/U-box"/>
    <property type="match status" value="1"/>
</dbReference>
<evidence type="ECO:0000256" key="7">
    <source>
        <dbReference type="ARBA" id="ARBA00022833"/>
    </source>
</evidence>